<dbReference type="EMBL" id="FUYM01000011">
    <property type="protein sequence ID" value="SKC02793.1"/>
    <property type="molecule type" value="Genomic_DNA"/>
</dbReference>
<organism evidence="2 3">
    <name type="scientific">Rhizorhabdus histidinilytica</name>
    <dbReference type="NCBI Taxonomy" id="439228"/>
    <lineage>
        <taxon>Bacteria</taxon>
        <taxon>Pseudomonadati</taxon>
        <taxon>Pseudomonadota</taxon>
        <taxon>Alphaproteobacteria</taxon>
        <taxon>Sphingomonadales</taxon>
        <taxon>Sphingomonadaceae</taxon>
        <taxon>Rhizorhabdus</taxon>
    </lineage>
</organism>
<evidence type="ECO:0000313" key="2">
    <source>
        <dbReference type="EMBL" id="SKC02793.1"/>
    </source>
</evidence>
<dbReference type="InterPro" id="IPR045465">
    <property type="entry name" value="Trans_reg_dom"/>
</dbReference>
<sequence>MSASDPPCDWQDSSHYHYVADLDRAGLAWEFVRRDPAYRAAVVRLGRVTDQTGSAYLLSDGLSDALPWGLSFRRAPRYPGG</sequence>
<feature type="domain" description="Transcriptional regulator-like" evidence="1">
    <location>
        <begin position="9"/>
        <end position="73"/>
    </location>
</feature>
<dbReference type="Proteomes" id="UP000189818">
    <property type="component" value="Unassembled WGS sequence"/>
</dbReference>
<protein>
    <recommendedName>
        <fullName evidence="1">Transcriptional regulator-like domain-containing protein</fullName>
    </recommendedName>
</protein>
<dbReference type="Pfam" id="PF20109">
    <property type="entry name" value="Trans_reg_dom"/>
    <property type="match status" value="1"/>
</dbReference>
<name>A0A1T5G2Y3_9SPHN</name>
<dbReference type="RefSeq" id="WP_377266498.1">
    <property type="nucleotide sequence ID" value="NZ_FUYM01000011.1"/>
</dbReference>
<reference evidence="3" key="1">
    <citation type="submission" date="2017-02" db="EMBL/GenBank/DDBJ databases">
        <authorList>
            <person name="Varghese N."/>
            <person name="Submissions S."/>
        </authorList>
    </citation>
    <scope>NUCLEOTIDE SEQUENCE [LARGE SCALE GENOMIC DNA]</scope>
    <source>
        <strain evidence="3">UM2</strain>
    </source>
</reference>
<gene>
    <name evidence="2" type="ORF">SAMN06295920_111206</name>
</gene>
<dbReference type="AlphaFoldDB" id="A0A1T5G2Y3"/>
<evidence type="ECO:0000259" key="1">
    <source>
        <dbReference type="Pfam" id="PF20109"/>
    </source>
</evidence>
<proteinExistence type="predicted"/>
<keyword evidence="3" id="KW-1185">Reference proteome</keyword>
<evidence type="ECO:0000313" key="3">
    <source>
        <dbReference type="Proteomes" id="UP000189818"/>
    </source>
</evidence>
<accession>A0A1T5G2Y3</accession>